<dbReference type="Proteomes" id="UP001060215">
    <property type="component" value="Chromosome 14"/>
</dbReference>
<keyword evidence="2" id="KW-1185">Reference proteome</keyword>
<evidence type="ECO:0000313" key="2">
    <source>
        <dbReference type="Proteomes" id="UP001060215"/>
    </source>
</evidence>
<comment type="caution">
    <text evidence="1">The sequence shown here is derived from an EMBL/GenBank/DDBJ whole genome shotgun (WGS) entry which is preliminary data.</text>
</comment>
<sequence length="392" mass="45056">MVARKIRFSKIYGLSHSSEAFRIITHVFALAGMDREVYAFLRDIVCYYEKTNLDLFELFPALLDSPNHALRSIVVFDVLVKILDKPLEFWKKWRVGKAPTVVTYSTYIHGLCRIGFVEFALNLIQKLRRKYQPVNSYCYNAVIDGFCKRGEEDESLRVMEEMKRCGISPDVYSYSILIFGFCKNGNVEKGLCLMEKMESSNLKPSLVSYASLLKVFCNSGLMETSLDMFYKLRASGYKCDQTAYDKLINGFSMQVTCNSIVHGYCREGRVYEILQLINEMRDQGILPNRCTYNAVISRLCKEKKPEKAWELIPVMLKSNLLPEAVIYSTIIDGFDMKKAWGLFSEMLQTGHLPSVVTYTCLIDGFCKANWMDIAHLLADEMRRKKVSPDVFS</sequence>
<accession>A0ACC0FHC4</accession>
<dbReference type="EMBL" id="CM045771">
    <property type="protein sequence ID" value="KAI7987929.1"/>
    <property type="molecule type" value="Genomic_DNA"/>
</dbReference>
<reference evidence="1 2" key="1">
    <citation type="journal article" date="2022" name="Plant J.">
        <title>Chromosome-level genome of Camellia lanceoleosa provides a valuable resource for understanding genome evolution and self-incompatibility.</title>
        <authorList>
            <person name="Gong W."/>
            <person name="Xiao S."/>
            <person name="Wang L."/>
            <person name="Liao Z."/>
            <person name="Chang Y."/>
            <person name="Mo W."/>
            <person name="Hu G."/>
            <person name="Li W."/>
            <person name="Zhao G."/>
            <person name="Zhu H."/>
            <person name="Hu X."/>
            <person name="Ji K."/>
            <person name="Xiang X."/>
            <person name="Song Q."/>
            <person name="Yuan D."/>
            <person name="Jin S."/>
            <person name="Zhang L."/>
        </authorList>
    </citation>
    <scope>NUCLEOTIDE SEQUENCE [LARGE SCALE GENOMIC DNA]</scope>
    <source>
        <strain evidence="1">SQ_2022a</strain>
    </source>
</reference>
<organism evidence="1 2">
    <name type="scientific">Camellia lanceoleosa</name>
    <dbReference type="NCBI Taxonomy" id="1840588"/>
    <lineage>
        <taxon>Eukaryota</taxon>
        <taxon>Viridiplantae</taxon>
        <taxon>Streptophyta</taxon>
        <taxon>Embryophyta</taxon>
        <taxon>Tracheophyta</taxon>
        <taxon>Spermatophyta</taxon>
        <taxon>Magnoliopsida</taxon>
        <taxon>eudicotyledons</taxon>
        <taxon>Gunneridae</taxon>
        <taxon>Pentapetalae</taxon>
        <taxon>asterids</taxon>
        <taxon>Ericales</taxon>
        <taxon>Theaceae</taxon>
        <taxon>Camellia</taxon>
    </lineage>
</organism>
<proteinExistence type="predicted"/>
<protein>
    <submittedName>
        <fullName evidence="1">Pentatricopeptide repeat-containing protein</fullName>
    </submittedName>
</protein>
<name>A0ACC0FHC4_9ERIC</name>
<evidence type="ECO:0000313" key="1">
    <source>
        <dbReference type="EMBL" id="KAI7987929.1"/>
    </source>
</evidence>
<gene>
    <name evidence="1" type="ORF">LOK49_LG13G01838</name>
</gene>